<feature type="compositionally biased region" description="Pro residues" evidence="2">
    <location>
        <begin position="623"/>
        <end position="641"/>
    </location>
</feature>
<evidence type="ECO:0000256" key="2">
    <source>
        <dbReference type="SAM" id="MobiDB-lite"/>
    </source>
</evidence>
<organism evidence="3 4">
    <name type="scientific">Coralloluteibacterium thermophilum</name>
    <dbReference type="NCBI Taxonomy" id="2707049"/>
    <lineage>
        <taxon>Bacteria</taxon>
        <taxon>Pseudomonadati</taxon>
        <taxon>Pseudomonadota</taxon>
        <taxon>Gammaproteobacteria</taxon>
        <taxon>Lysobacterales</taxon>
        <taxon>Lysobacteraceae</taxon>
        <taxon>Coralloluteibacterium</taxon>
    </lineage>
</organism>
<dbReference type="RefSeq" id="WP_377003145.1">
    <property type="nucleotide sequence ID" value="NZ_JBHSGG010000003.1"/>
</dbReference>
<name>A0ABV9NHE4_9GAMM</name>
<protein>
    <recommendedName>
        <fullName evidence="5">Portal protein</fullName>
    </recommendedName>
</protein>
<dbReference type="Proteomes" id="UP001595892">
    <property type="component" value="Unassembled WGS sequence"/>
</dbReference>
<feature type="region of interest" description="Disordered" evidence="2">
    <location>
        <begin position="1"/>
        <end position="23"/>
    </location>
</feature>
<gene>
    <name evidence="3" type="ORF">ACFO3Q_03020</name>
</gene>
<keyword evidence="4" id="KW-1185">Reference proteome</keyword>
<accession>A0ABV9NHE4</accession>
<comment type="caution">
    <text evidence="3">The sequence shown here is derived from an EMBL/GenBank/DDBJ whole genome shotgun (WGS) entry which is preliminary data.</text>
</comment>
<feature type="region of interest" description="Disordered" evidence="2">
    <location>
        <begin position="284"/>
        <end position="307"/>
    </location>
</feature>
<evidence type="ECO:0000313" key="4">
    <source>
        <dbReference type="Proteomes" id="UP001595892"/>
    </source>
</evidence>
<evidence type="ECO:0000313" key="3">
    <source>
        <dbReference type="EMBL" id="MFC4727140.1"/>
    </source>
</evidence>
<feature type="compositionally biased region" description="Pro residues" evidence="2">
    <location>
        <begin position="655"/>
        <end position="673"/>
    </location>
</feature>
<feature type="region of interest" description="Disordered" evidence="2">
    <location>
        <begin position="618"/>
        <end position="673"/>
    </location>
</feature>
<evidence type="ECO:0008006" key="5">
    <source>
        <dbReference type="Google" id="ProtNLM"/>
    </source>
</evidence>
<dbReference type="EMBL" id="JBHSGG010000003">
    <property type="protein sequence ID" value="MFC4727140.1"/>
    <property type="molecule type" value="Genomic_DNA"/>
</dbReference>
<feature type="coiled-coil region" evidence="1">
    <location>
        <begin position="167"/>
        <end position="216"/>
    </location>
</feature>
<evidence type="ECO:0000256" key="1">
    <source>
        <dbReference type="SAM" id="Coils"/>
    </source>
</evidence>
<sequence length="673" mass="74336">MNDDSAQAAMQAGIDEANAATPEEAKRLQQERALIGEWNRRLSYARDFDDNARKQYAHDRRYAKGESGFEVDTNLIGSNIDTMVSFIYAKDPDVDVTPAESVGDQRYADAKDFARTLQIVISRLWRMGRLKRQARRWVRSAQTVGIGWLKVAWQQRMGRDPLIQAQINDLQDNFARAAATMERVEKGEAKDLDALNAELEVQLAALEEQVEVVLSRGLVIDMVAAEDIQVAPGVPSLLDYQDAPWIAHRTFLRPEDAAAAFPELTDAQIRQAAKYFPRKPESALEETPTLSDVTARDADTYRSSDGGAAGTAGDGYLCVWEIWHRDANTVLTLAEGLDRWARKPYTPSPASLRFYPFFGLAFTEVDGERHPQSLVWRSRKLQDEISRLDSNLAEHRRRSLPGVVFNEGEIAPGTADKLMKSGTQQWVGISPTNPNADLSSLFAPKPVASIDPALYNDQRTLARMESIWGLQDAATGGIRVAKTATEAEIQQAGTGSRVGAMRDEIEDRLTEVARYTAELALQTMSLEDVREIAGPEAFWPEGLEIDQIYALVEVDIRAGSSGRPNTARDRESWAAMLPMIQTLIDRIAQLRTGGAEELAQPYIELLKETFNRSGERMDVERFLPPPPPPQAPGMPPLPAEPGMPAGAPPVTADQPPGPPLPTDLPVPNAPVLQ</sequence>
<reference evidence="4" key="1">
    <citation type="journal article" date="2019" name="Int. J. Syst. Evol. Microbiol.">
        <title>The Global Catalogue of Microorganisms (GCM) 10K type strain sequencing project: providing services to taxonomists for standard genome sequencing and annotation.</title>
        <authorList>
            <consortium name="The Broad Institute Genomics Platform"/>
            <consortium name="The Broad Institute Genome Sequencing Center for Infectious Disease"/>
            <person name="Wu L."/>
            <person name="Ma J."/>
        </authorList>
    </citation>
    <scope>NUCLEOTIDE SEQUENCE [LARGE SCALE GENOMIC DNA]</scope>
    <source>
        <strain evidence="4">CGMCC 1.13574</strain>
    </source>
</reference>
<keyword evidence="1" id="KW-0175">Coiled coil</keyword>
<proteinExistence type="predicted"/>